<gene>
    <name evidence="2" type="ORF">G7Y89_g14818</name>
</gene>
<protein>
    <submittedName>
        <fullName evidence="2">Uncharacterized protein</fullName>
    </submittedName>
</protein>
<dbReference type="EMBL" id="JAAMPI010002065">
    <property type="protein sequence ID" value="KAF4619031.1"/>
    <property type="molecule type" value="Genomic_DNA"/>
</dbReference>
<comment type="caution">
    <text evidence="2">The sequence shown here is derived from an EMBL/GenBank/DDBJ whole genome shotgun (WGS) entry which is preliminary data.</text>
</comment>
<evidence type="ECO:0000313" key="3">
    <source>
        <dbReference type="Proteomes" id="UP000566819"/>
    </source>
</evidence>
<accession>A0A8H4VQD8</accession>
<dbReference type="AlphaFoldDB" id="A0A8H4VQD8"/>
<keyword evidence="3" id="KW-1185">Reference proteome</keyword>
<sequence length="232" mass="25891">MEAHDVCFSPAPASHFGAANRNTKTQPPAAAPDQPQSLMQLRIPGLAEISLFGRKRHGDNFIPPSDATTAPLRHAFRRAWCSSSREGHDDMLRARNPPRLHPGEAVWQDSGLRTSLPTNFNPLTEPSATHLKEIMLMLMLMLIDSECFTVRRYPSAVDGHYPASTHALRLLRIKTSLQCVQYAQSVQHRVSSAHNRNLVILAAKTGPVCTTSRFCLSRYDSTLHKMFHFTIA</sequence>
<proteinExistence type="predicted"/>
<evidence type="ECO:0000313" key="2">
    <source>
        <dbReference type="EMBL" id="KAF4619031.1"/>
    </source>
</evidence>
<evidence type="ECO:0000256" key="1">
    <source>
        <dbReference type="SAM" id="MobiDB-lite"/>
    </source>
</evidence>
<organism evidence="2 3">
    <name type="scientific">Cudoniella acicularis</name>
    <dbReference type="NCBI Taxonomy" id="354080"/>
    <lineage>
        <taxon>Eukaryota</taxon>
        <taxon>Fungi</taxon>
        <taxon>Dikarya</taxon>
        <taxon>Ascomycota</taxon>
        <taxon>Pezizomycotina</taxon>
        <taxon>Leotiomycetes</taxon>
        <taxon>Helotiales</taxon>
        <taxon>Tricladiaceae</taxon>
        <taxon>Cudoniella</taxon>
    </lineage>
</organism>
<feature type="region of interest" description="Disordered" evidence="1">
    <location>
        <begin position="1"/>
        <end position="34"/>
    </location>
</feature>
<reference evidence="2 3" key="1">
    <citation type="submission" date="2020-03" db="EMBL/GenBank/DDBJ databases">
        <title>Draft Genome Sequence of Cudoniella acicularis.</title>
        <authorList>
            <person name="Buettner E."/>
            <person name="Kellner H."/>
        </authorList>
    </citation>
    <scope>NUCLEOTIDE SEQUENCE [LARGE SCALE GENOMIC DNA]</scope>
    <source>
        <strain evidence="2 3">DSM 108380</strain>
    </source>
</reference>
<dbReference type="Proteomes" id="UP000566819">
    <property type="component" value="Unassembled WGS sequence"/>
</dbReference>
<name>A0A8H4VQD8_9HELO</name>